<dbReference type="PRINTS" id="PR00039">
    <property type="entry name" value="HTHLYSR"/>
</dbReference>
<dbReference type="PANTHER" id="PTHR30419">
    <property type="entry name" value="HTH-TYPE TRANSCRIPTIONAL REGULATOR YBHD"/>
    <property type="match status" value="1"/>
</dbReference>
<keyword evidence="3" id="KW-0238">DNA-binding</keyword>
<dbReference type="EMBL" id="JAAGME010001308">
    <property type="protein sequence ID" value="NEB71504.1"/>
    <property type="molecule type" value="Genomic_DNA"/>
</dbReference>
<evidence type="ECO:0000256" key="3">
    <source>
        <dbReference type="ARBA" id="ARBA00023125"/>
    </source>
</evidence>
<sequence>MELRQLEHFVAVAEEQHFTRAAERLAVSQSGLSASVRALEQELRTPLFSRTTRTVRLTEAGRALLVEAERTLAGARAARDAVDAVRGLLRGTLTVGVEQCVAGVSPARLLAAFHREHPQMELRLRQEGTSSLLDGVAGGRLDLAFAATVSPAEWRGELMPLAREPMVVLCAAGHRFAGRGGVAWEELPGESFIDFHPDWGPRRAADEAFAAAGARRTVGLEVNDVHSLLELVQEGLGIAVVPHHFSRKPEAARLVAVEVAPAGGRQAVYESVVVLPAARSLSPGARALMRLVREDAVREREVREREVREREVREREVPGQEAGAPEAAVR</sequence>
<dbReference type="GO" id="GO:0003677">
    <property type="term" value="F:DNA binding"/>
    <property type="evidence" value="ECO:0007669"/>
    <property type="project" value="UniProtKB-KW"/>
</dbReference>
<dbReference type="RefSeq" id="WP_164358660.1">
    <property type="nucleotide sequence ID" value="NZ_JAAGME010001308.1"/>
</dbReference>
<proteinExistence type="inferred from homology"/>
<evidence type="ECO:0000313" key="8">
    <source>
        <dbReference type="Proteomes" id="UP000471648"/>
    </source>
</evidence>
<dbReference type="GO" id="GO:0003700">
    <property type="term" value="F:DNA-binding transcription factor activity"/>
    <property type="evidence" value="ECO:0007669"/>
    <property type="project" value="InterPro"/>
</dbReference>
<dbReference type="Gene3D" id="3.40.190.290">
    <property type="match status" value="1"/>
</dbReference>
<dbReference type="InterPro" id="IPR000847">
    <property type="entry name" value="LysR_HTH_N"/>
</dbReference>
<protein>
    <submittedName>
        <fullName evidence="7">LysR family transcriptional regulator</fullName>
    </submittedName>
</protein>
<dbReference type="FunFam" id="1.10.10.10:FF:000001">
    <property type="entry name" value="LysR family transcriptional regulator"/>
    <property type="match status" value="1"/>
</dbReference>
<comment type="similarity">
    <text evidence="1">Belongs to the LysR transcriptional regulatory family.</text>
</comment>
<dbReference type="InterPro" id="IPR036388">
    <property type="entry name" value="WH-like_DNA-bd_sf"/>
</dbReference>
<organism evidence="7 8">
    <name type="scientific">Streptomyces microflavus</name>
    <name type="common">Streptomyces lipmanii</name>
    <dbReference type="NCBI Taxonomy" id="1919"/>
    <lineage>
        <taxon>Bacteria</taxon>
        <taxon>Bacillati</taxon>
        <taxon>Actinomycetota</taxon>
        <taxon>Actinomycetes</taxon>
        <taxon>Kitasatosporales</taxon>
        <taxon>Streptomycetaceae</taxon>
        <taxon>Streptomyces</taxon>
    </lineage>
</organism>
<evidence type="ECO:0000259" key="6">
    <source>
        <dbReference type="PROSITE" id="PS50931"/>
    </source>
</evidence>
<dbReference type="SUPFAM" id="SSF46785">
    <property type="entry name" value="Winged helix' DNA-binding domain"/>
    <property type="match status" value="1"/>
</dbReference>
<dbReference type="GO" id="GO:0005829">
    <property type="term" value="C:cytosol"/>
    <property type="evidence" value="ECO:0007669"/>
    <property type="project" value="TreeGrafter"/>
</dbReference>
<evidence type="ECO:0000256" key="2">
    <source>
        <dbReference type="ARBA" id="ARBA00023015"/>
    </source>
</evidence>
<evidence type="ECO:0000256" key="1">
    <source>
        <dbReference type="ARBA" id="ARBA00009437"/>
    </source>
</evidence>
<dbReference type="InterPro" id="IPR005119">
    <property type="entry name" value="LysR_subst-bd"/>
</dbReference>
<feature type="domain" description="HTH lysR-type" evidence="6">
    <location>
        <begin position="1"/>
        <end position="58"/>
    </location>
</feature>
<dbReference type="Gene3D" id="1.10.10.10">
    <property type="entry name" value="Winged helix-like DNA-binding domain superfamily/Winged helix DNA-binding domain"/>
    <property type="match status" value="1"/>
</dbReference>
<feature type="region of interest" description="Disordered" evidence="5">
    <location>
        <begin position="303"/>
        <end position="330"/>
    </location>
</feature>
<comment type="caution">
    <text evidence="7">The sequence shown here is derived from an EMBL/GenBank/DDBJ whole genome shotgun (WGS) entry which is preliminary data.</text>
</comment>
<dbReference type="SUPFAM" id="SSF53850">
    <property type="entry name" value="Periplasmic binding protein-like II"/>
    <property type="match status" value="1"/>
</dbReference>
<dbReference type="InterPro" id="IPR050950">
    <property type="entry name" value="HTH-type_LysR_regulators"/>
</dbReference>
<dbReference type="Pfam" id="PF00126">
    <property type="entry name" value="HTH_1"/>
    <property type="match status" value="1"/>
</dbReference>
<accession>A0A6N9VF50</accession>
<dbReference type="Pfam" id="PF03466">
    <property type="entry name" value="LysR_substrate"/>
    <property type="match status" value="1"/>
</dbReference>
<evidence type="ECO:0000313" key="7">
    <source>
        <dbReference type="EMBL" id="NEB71504.1"/>
    </source>
</evidence>
<evidence type="ECO:0000256" key="4">
    <source>
        <dbReference type="ARBA" id="ARBA00023163"/>
    </source>
</evidence>
<feature type="compositionally biased region" description="Basic and acidic residues" evidence="5">
    <location>
        <begin position="303"/>
        <end position="318"/>
    </location>
</feature>
<dbReference type="Proteomes" id="UP000471648">
    <property type="component" value="Unassembled WGS sequence"/>
</dbReference>
<dbReference type="InterPro" id="IPR036390">
    <property type="entry name" value="WH_DNA-bd_sf"/>
</dbReference>
<keyword evidence="2" id="KW-0805">Transcription regulation</keyword>
<evidence type="ECO:0000256" key="5">
    <source>
        <dbReference type="SAM" id="MobiDB-lite"/>
    </source>
</evidence>
<gene>
    <name evidence="7" type="ORF">G3I39_31210</name>
</gene>
<dbReference type="PROSITE" id="PS50931">
    <property type="entry name" value="HTH_LYSR"/>
    <property type="match status" value="1"/>
</dbReference>
<reference evidence="7 8" key="1">
    <citation type="submission" date="2020-01" db="EMBL/GenBank/DDBJ databases">
        <title>Insect and environment-associated Actinomycetes.</title>
        <authorList>
            <person name="Currrie C."/>
            <person name="Chevrette M."/>
            <person name="Carlson C."/>
            <person name="Stubbendieck R."/>
            <person name="Wendt-Pienkowski E."/>
        </authorList>
    </citation>
    <scope>NUCLEOTIDE SEQUENCE [LARGE SCALE GENOMIC DNA]</scope>
    <source>
        <strain evidence="7 8">SID14438</strain>
    </source>
</reference>
<dbReference type="PANTHER" id="PTHR30419:SF31">
    <property type="entry name" value="BLR3139 PROTEIN"/>
    <property type="match status" value="1"/>
</dbReference>
<keyword evidence="4" id="KW-0804">Transcription</keyword>
<dbReference type="AlphaFoldDB" id="A0A6N9VF50"/>
<name>A0A6N9VF50_STRMI</name>